<reference evidence="1 2" key="1">
    <citation type="submission" date="2018-08" db="EMBL/GenBank/DDBJ databases">
        <title>Recombination of ecologically and evolutionarily significant loci maintains genetic cohesion in the Pseudomonas syringae species complex.</title>
        <authorList>
            <person name="Dillon M."/>
            <person name="Thakur S."/>
            <person name="Almeida R.N.D."/>
            <person name="Weir B.S."/>
            <person name="Guttman D.S."/>
        </authorList>
    </citation>
    <scope>NUCLEOTIDE SEQUENCE [LARGE SCALE GENOMIC DNA]</scope>
    <source>
        <strain evidence="1 2">ICMP 3946</strain>
    </source>
</reference>
<dbReference type="GO" id="GO:0003677">
    <property type="term" value="F:DNA binding"/>
    <property type="evidence" value="ECO:0007669"/>
    <property type="project" value="InterPro"/>
</dbReference>
<dbReference type="EMBL" id="RBNO01000065">
    <property type="protein sequence ID" value="RML25746.1"/>
    <property type="molecule type" value="Genomic_DNA"/>
</dbReference>
<sequence>MLSKKSPFARRFPGPKWLLKRPSRRFGELILPSLNAGHHGNKTEVLRMENFLRSCQSAVLENEAKSLAAKMGVAHVSLLQRANPDNDAHHLTIEHLFGILLHTNDLRPLSALADEFGCDVVARQRPAPKPLLAALAHLAAESGDVKRLIYDATVDNHISQHEKAQGDKAIQEAIDALQVLRESLKVA</sequence>
<name>A0AB74A5K5_PSESX</name>
<evidence type="ECO:0000313" key="1">
    <source>
        <dbReference type="EMBL" id="RML25746.1"/>
    </source>
</evidence>
<proteinExistence type="predicted"/>
<accession>A0AB74A5K5</accession>
<protein>
    <recommendedName>
        <fullName evidence="3">Rha family transcriptional regulator</fullName>
    </recommendedName>
</protein>
<dbReference type="InterPro" id="IPR009679">
    <property type="entry name" value="Phage_186_CII-like"/>
</dbReference>
<evidence type="ECO:0008006" key="3">
    <source>
        <dbReference type="Google" id="ProtNLM"/>
    </source>
</evidence>
<organism evidence="1 2">
    <name type="scientific">Pseudomonas syringae pv. lapsa</name>
    <dbReference type="NCBI Taxonomy" id="199201"/>
    <lineage>
        <taxon>Bacteria</taxon>
        <taxon>Pseudomonadati</taxon>
        <taxon>Pseudomonadota</taxon>
        <taxon>Gammaproteobacteria</taxon>
        <taxon>Pseudomonadales</taxon>
        <taxon>Pseudomonadaceae</taxon>
        <taxon>Pseudomonas</taxon>
        <taxon>Pseudomonas syringae</taxon>
    </lineage>
</organism>
<dbReference type="Pfam" id="PF06892">
    <property type="entry name" value="Phage_CP76"/>
    <property type="match status" value="1"/>
</dbReference>
<dbReference type="Proteomes" id="UP000267978">
    <property type="component" value="Unassembled WGS sequence"/>
</dbReference>
<gene>
    <name evidence="1" type="ORF">ALQ98_04846</name>
</gene>
<comment type="caution">
    <text evidence="1">The sequence shown here is derived from an EMBL/GenBank/DDBJ whole genome shotgun (WGS) entry which is preliminary data.</text>
</comment>
<dbReference type="AlphaFoldDB" id="A0AB74A5K5"/>
<evidence type="ECO:0000313" key="2">
    <source>
        <dbReference type="Proteomes" id="UP000267978"/>
    </source>
</evidence>